<dbReference type="SUPFAM" id="SSF53163">
    <property type="entry name" value="HybD-like"/>
    <property type="match status" value="1"/>
</dbReference>
<accession>A0A517Y397</accession>
<proteinExistence type="predicted"/>
<dbReference type="InterPro" id="IPR023430">
    <property type="entry name" value="Pept_HybD-like_dom_sf"/>
</dbReference>
<keyword evidence="2" id="KW-1185">Reference proteome</keyword>
<dbReference type="InterPro" id="IPR000671">
    <property type="entry name" value="Peptidase_A31"/>
</dbReference>
<dbReference type="RefSeq" id="WP_145244395.1">
    <property type="nucleotide sequence ID" value="NZ_CP036273.1"/>
</dbReference>
<dbReference type="PANTHER" id="PTHR30302:SF5">
    <property type="entry name" value="SLR1876 PROTEIN"/>
    <property type="match status" value="1"/>
</dbReference>
<dbReference type="KEGG" id="uli:ETAA1_62330"/>
<evidence type="ECO:0000313" key="1">
    <source>
        <dbReference type="EMBL" id="QDU24219.1"/>
    </source>
</evidence>
<reference evidence="1 2" key="1">
    <citation type="submission" date="2019-02" db="EMBL/GenBank/DDBJ databases">
        <title>Deep-cultivation of Planctomycetes and their phenomic and genomic characterization uncovers novel biology.</title>
        <authorList>
            <person name="Wiegand S."/>
            <person name="Jogler M."/>
            <person name="Boedeker C."/>
            <person name="Pinto D."/>
            <person name="Vollmers J."/>
            <person name="Rivas-Marin E."/>
            <person name="Kohn T."/>
            <person name="Peeters S.H."/>
            <person name="Heuer A."/>
            <person name="Rast P."/>
            <person name="Oberbeckmann S."/>
            <person name="Bunk B."/>
            <person name="Jeske O."/>
            <person name="Meyerdierks A."/>
            <person name="Storesund J.E."/>
            <person name="Kallscheuer N."/>
            <person name="Luecker S."/>
            <person name="Lage O.M."/>
            <person name="Pohl T."/>
            <person name="Merkel B.J."/>
            <person name="Hornburger P."/>
            <person name="Mueller R.-W."/>
            <person name="Bruemmer F."/>
            <person name="Labrenz M."/>
            <person name="Spormann A.M."/>
            <person name="Op den Camp H."/>
            <person name="Overmann J."/>
            <person name="Amann R."/>
            <person name="Jetten M.S.M."/>
            <person name="Mascher T."/>
            <person name="Medema M.H."/>
            <person name="Devos D.P."/>
            <person name="Kaster A.-K."/>
            <person name="Ovreas L."/>
            <person name="Rohde M."/>
            <person name="Galperin M.Y."/>
            <person name="Jogler C."/>
        </authorList>
    </citation>
    <scope>NUCLEOTIDE SEQUENCE [LARGE SCALE GENOMIC DNA]</scope>
    <source>
        <strain evidence="1 2">ETA_A1</strain>
    </source>
</reference>
<evidence type="ECO:0008006" key="3">
    <source>
        <dbReference type="Google" id="ProtNLM"/>
    </source>
</evidence>
<evidence type="ECO:0000313" key="2">
    <source>
        <dbReference type="Proteomes" id="UP000319576"/>
    </source>
</evidence>
<organism evidence="1 2">
    <name type="scientific">Urbifossiella limnaea</name>
    <dbReference type="NCBI Taxonomy" id="2528023"/>
    <lineage>
        <taxon>Bacteria</taxon>
        <taxon>Pseudomonadati</taxon>
        <taxon>Planctomycetota</taxon>
        <taxon>Planctomycetia</taxon>
        <taxon>Gemmatales</taxon>
        <taxon>Gemmataceae</taxon>
        <taxon>Urbifossiella</taxon>
    </lineage>
</organism>
<dbReference type="OrthoDB" id="9808862at2"/>
<dbReference type="GO" id="GO:0004175">
    <property type="term" value="F:endopeptidase activity"/>
    <property type="evidence" value="ECO:0007669"/>
    <property type="project" value="TreeGrafter"/>
</dbReference>
<dbReference type="Proteomes" id="UP000319576">
    <property type="component" value="Chromosome"/>
</dbReference>
<dbReference type="AlphaFoldDB" id="A0A517Y397"/>
<dbReference type="Gene3D" id="3.40.50.1450">
    <property type="entry name" value="HybD-like"/>
    <property type="match status" value="1"/>
</dbReference>
<dbReference type="NCBIfam" id="TIGR00072">
    <property type="entry name" value="hydrog_prot"/>
    <property type="match status" value="1"/>
</dbReference>
<dbReference type="GO" id="GO:0008047">
    <property type="term" value="F:enzyme activator activity"/>
    <property type="evidence" value="ECO:0007669"/>
    <property type="project" value="InterPro"/>
</dbReference>
<sequence>MSVLLVGIGNTLRRDDGAGAAVANRFSGRAGCRVLVVHQLLPEHVEELARCDRVVFADAAVDAGGVRLERLAPSARTPDFGHTGDPAWLLGLCEVLCGRAPEGWLLAVPAFDLGFGEGLSAATAAAVGAAERVLRDHITK</sequence>
<gene>
    <name evidence="1" type="ORF">ETAA1_62330</name>
</gene>
<name>A0A517Y397_9BACT</name>
<dbReference type="EMBL" id="CP036273">
    <property type="protein sequence ID" value="QDU24219.1"/>
    <property type="molecule type" value="Genomic_DNA"/>
</dbReference>
<protein>
    <recommendedName>
        <fullName evidence="3">Hydrogenase maturation protease</fullName>
    </recommendedName>
</protein>
<dbReference type="GO" id="GO:0016485">
    <property type="term" value="P:protein processing"/>
    <property type="evidence" value="ECO:0007669"/>
    <property type="project" value="TreeGrafter"/>
</dbReference>
<dbReference type="PANTHER" id="PTHR30302">
    <property type="entry name" value="HYDROGENASE 1 MATURATION PROTEASE"/>
    <property type="match status" value="1"/>
</dbReference>